<dbReference type="OrthoDB" id="56668at2759"/>
<dbReference type="InterPro" id="IPR049227">
    <property type="entry name" value="DUF6824"/>
</dbReference>
<dbReference type="Pfam" id="PF20710">
    <property type="entry name" value="DUF6824"/>
    <property type="match status" value="1"/>
</dbReference>
<comment type="caution">
    <text evidence="2">The sequence shown here is derived from an EMBL/GenBank/DDBJ whole genome shotgun (WGS) entry which is preliminary data.</text>
</comment>
<evidence type="ECO:0000259" key="1">
    <source>
        <dbReference type="Pfam" id="PF20710"/>
    </source>
</evidence>
<dbReference type="AlphaFoldDB" id="A0A9K3L3J2"/>
<sequence length="331" mass="38570">MTECGEECDITKSCDESAIRILFSLKQDTTALIQEYWNQPEEESLSSAPRQYQTEFNHAKQSLEKIQLCREYLHEYPDSALSGDLCFWEKCLRIVQMDDLRQKYAHHETNRRERVKICCEMFQIDDSRDKQLYPDRGFYNLVRRIAVCMGKCRDVSKILKFQDTLERYHCEICGSDKSDTKKTDPFVIRSGPRKRIRKKDPAVKTYFTPGNTDVLLGRGGRTNNSAGNLAYRQLILDSQPIYQSLKDSDSKKEYSTTFLANYLKNFKARFLKKDDKGWYEVSHEEARLKVSQALREDWSRDVKKTKSQMTHNNASNIANVQNTLGDVITNS</sequence>
<evidence type="ECO:0000313" key="2">
    <source>
        <dbReference type="EMBL" id="KAG7354594.1"/>
    </source>
</evidence>
<reference evidence="2" key="2">
    <citation type="submission" date="2021-04" db="EMBL/GenBank/DDBJ databases">
        <authorList>
            <person name="Podell S."/>
        </authorList>
    </citation>
    <scope>NUCLEOTIDE SEQUENCE</scope>
    <source>
        <strain evidence="2">Hildebrandi</strain>
    </source>
</reference>
<evidence type="ECO:0000313" key="3">
    <source>
        <dbReference type="Proteomes" id="UP000693970"/>
    </source>
</evidence>
<proteinExistence type="predicted"/>
<dbReference type="Proteomes" id="UP000693970">
    <property type="component" value="Unassembled WGS sequence"/>
</dbReference>
<keyword evidence="3" id="KW-1185">Reference proteome</keyword>
<feature type="domain" description="DUF6824" evidence="1">
    <location>
        <begin position="213"/>
        <end position="296"/>
    </location>
</feature>
<gene>
    <name evidence="2" type="ORF">IV203_003950</name>
</gene>
<accession>A0A9K3L3J2</accession>
<name>A0A9K3L3J2_9STRA</name>
<dbReference type="EMBL" id="JAGRRH010000016">
    <property type="protein sequence ID" value="KAG7354594.1"/>
    <property type="molecule type" value="Genomic_DNA"/>
</dbReference>
<reference evidence="2" key="1">
    <citation type="journal article" date="2021" name="Sci. Rep.">
        <title>Diploid genomic architecture of Nitzschia inconspicua, an elite biomass production diatom.</title>
        <authorList>
            <person name="Oliver A."/>
            <person name="Podell S."/>
            <person name="Pinowska A."/>
            <person name="Traller J.C."/>
            <person name="Smith S.R."/>
            <person name="McClure R."/>
            <person name="Beliaev A."/>
            <person name="Bohutskyi P."/>
            <person name="Hill E.A."/>
            <person name="Rabines A."/>
            <person name="Zheng H."/>
            <person name="Allen L.Z."/>
            <person name="Kuo A."/>
            <person name="Grigoriev I.V."/>
            <person name="Allen A.E."/>
            <person name="Hazlebeck D."/>
            <person name="Allen E.E."/>
        </authorList>
    </citation>
    <scope>NUCLEOTIDE SEQUENCE</scope>
    <source>
        <strain evidence="2">Hildebrandi</strain>
    </source>
</reference>
<organism evidence="2 3">
    <name type="scientific">Nitzschia inconspicua</name>
    <dbReference type="NCBI Taxonomy" id="303405"/>
    <lineage>
        <taxon>Eukaryota</taxon>
        <taxon>Sar</taxon>
        <taxon>Stramenopiles</taxon>
        <taxon>Ochrophyta</taxon>
        <taxon>Bacillariophyta</taxon>
        <taxon>Bacillariophyceae</taxon>
        <taxon>Bacillariophycidae</taxon>
        <taxon>Bacillariales</taxon>
        <taxon>Bacillariaceae</taxon>
        <taxon>Nitzschia</taxon>
    </lineage>
</organism>
<protein>
    <recommendedName>
        <fullName evidence="1">DUF6824 domain-containing protein</fullName>
    </recommendedName>
</protein>